<evidence type="ECO:0000256" key="1">
    <source>
        <dbReference type="SAM" id="MobiDB-lite"/>
    </source>
</evidence>
<keyword evidence="4" id="KW-1185">Reference proteome</keyword>
<dbReference type="Proteomes" id="UP001307889">
    <property type="component" value="Chromosome 13"/>
</dbReference>
<dbReference type="SMART" id="SM00595">
    <property type="entry name" value="MADF"/>
    <property type="match status" value="1"/>
</dbReference>
<evidence type="ECO:0000259" key="2">
    <source>
        <dbReference type="PROSITE" id="PS51029"/>
    </source>
</evidence>
<evidence type="ECO:0000313" key="3">
    <source>
        <dbReference type="EMBL" id="BET01540.1"/>
    </source>
</evidence>
<dbReference type="EMBL" id="AP028921">
    <property type="protein sequence ID" value="BET01540.1"/>
    <property type="molecule type" value="Genomic_DNA"/>
</dbReference>
<dbReference type="PANTHER" id="PTHR21505:SF8">
    <property type="entry name" value="DPT-YFP REPRESSOR BY OVEREXPRESSION, ISOFORM D-RELATED"/>
    <property type="match status" value="1"/>
</dbReference>
<feature type="compositionally biased region" description="Pro residues" evidence="1">
    <location>
        <begin position="133"/>
        <end position="144"/>
    </location>
</feature>
<accession>A0ABN7BCG6</accession>
<evidence type="ECO:0000313" key="4">
    <source>
        <dbReference type="Proteomes" id="UP001307889"/>
    </source>
</evidence>
<name>A0ABN7BCG6_9HEMI</name>
<dbReference type="Pfam" id="PF10545">
    <property type="entry name" value="MADF_DNA_bdg"/>
    <property type="match status" value="1"/>
</dbReference>
<proteinExistence type="predicted"/>
<organism evidence="3 4">
    <name type="scientific">Nesidiocoris tenuis</name>
    <dbReference type="NCBI Taxonomy" id="355587"/>
    <lineage>
        <taxon>Eukaryota</taxon>
        <taxon>Metazoa</taxon>
        <taxon>Ecdysozoa</taxon>
        <taxon>Arthropoda</taxon>
        <taxon>Hexapoda</taxon>
        <taxon>Insecta</taxon>
        <taxon>Pterygota</taxon>
        <taxon>Neoptera</taxon>
        <taxon>Paraneoptera</taxon>
        <taxon>Hemiptera</taxon>
        <taxon>Heteroptera</taxon>
        <taxon>Panheteroptera</taxon>
        <taxon>Cimicomorpha</taxon>
        <taxon>Miridae</taxon>
        <taxon>Dicyphina</taxon>
        <taxon>Nesidiocoris</taxon>
    </lineage>
</organism>
<dbReference type="PANTHER" id="PTHR21505">
    <property type="entry name" value="MADF DOMAIN-CONTAINING PROTEIN-RELATED"/>
    <property type="match status" value="1"/>
</dbReference>
<sequence>MSKLREVEVLTEMLQRYQQLSCLWDMSDPHYMNRDLKQDAYQRLLDIYVKIKPDATIDCVKHKIDMMRGCYRREKIRVERKNQEAAGNEIFISKLWYYGLLSFLDVNPGKSRLYIPAQEPANGVAISDKSNKPHPPSFSQPARPPAKRREMEPAKESDRVLIVSAPHLSTEDDDDDDWDLMGRSLAVQLKKLPTSQRIIANKLISDVIYYGNLGKLSENSMVNVSSPPCHSQVIPSPNVPIALPAQVDLQKLLRNRSVLSFETPRNGQTDEELELIMENGTENFPTLRIENGMVHLIKQENNDGNPSIRLGL</sequence>
<feature type="domain" description="MADF" evidence="2">
    <location>
        <begin position="12"/>
        <end position="109"/>
    </location>
</feature>
<dbReference type="PROSITE" id="PS51029">
    <property type="entry name" value="MADF"/>
    <property type="match status" value="1"/>
</dbReference>
<gene>
    <name evidence="3" type="ORF">NTJ_14356</name>
</gene>
<feature type="region of interest" description="Disordered" evidence="1">
    <location>
        <begin position="124"/>
        <end position="156"/>
    </location>
</feature>
<reference evidence="3 4" key="1">
    <citation type="submission" date="2023-09" db="EMBL/GenBank/DDBJ databases">
        <title>Nesidiocoris tenuis whole genome shotgun sequence.</title>
        <authorList>
            <person name="Shibata T."/>
            <person name="Shimoda M."/>
            <person name="Kobayashi T."/>
            <person name="Uehara T."/>
        </authorList>
    </citation>
    <scope>NUCLEOTIDE SEQUENCE [LARGE SCALE GENOMIC DNA]</scope>
    <source>
        <strain evidence="3 4">Japan</strain>
    </source>
</reference>
<feature type="compositionally biased region" description="Basic and acidic residues" evidence="1">
    <location>
        <begin position="147"/>
        <end position="156"/>
    </location>
</feature>
<dbReference type="InterPro" id="IPR006578">
    <property type="entry name" value="MADF-dom"/>
</dbReference>
<protein>
    <submittedName>
        <fullName evidence="3">Alcohol dehydrogenase transcription factor Myb/SANT-like</fullName>
    </submittedName>
</protein>